<sequence>MPGLHLNHHVSWDDLLELCYVYEDPGIKLPVCECDRIHASDKKVQHQIKNRKYLDDKLCLAEDCKIVGEKVFRKTEKRKLVIPENFMWGIRDDSDKPKVVRFAQQFSSAIKEFAETERKKIKERNIFEPKEDVNKYCQEIWKKLNETMTAEELEGSRIWRSCWCNLFTVLMEKGDSKTLLSMPNETIEEVLRCQHGGQAVGNNLRFLAHYVQLVYITTNLIVAANLQDNPETWGYMKSMKPSNQYPRDFLMHDCDGQTFLYGCRKYLTDEVYMKDFDAMKELCKKCFQFLYFLEMLGNEVESENTISKNLF</sequence>
<reference evidence="2" key="1">
    <citation type="submission" date="2022-11" db="UniProtKB">
        <authorList>
            <consortium name="WormBaseParasite"/>
        </authorList>
    </citation>
    <scope>IDENTIFICATION</scope>
</reference>
<proteinExistence type="predicted"/>
<evidence type="ECO:0000313" key="1">
    <source>
        <dbReference type="Proteomes" id="UP000887580"/>
    </source>
</evidence>
<protein>
    <submittedName>
        <fullName evidence="2">Uncharacterized protein</fullName>
    </submittedName>
</protein>
<accession>A0AC35ERK4</accession>
<organism evidence="1 2">
    <name type="scientific">Panagrolaimus sp. PS1159</name>
    <dbReference type="NCBI Taxonomy" id="55785"/>
    <lineage>
        <taxon>Eukaryota</taxon>
        <taxon>Metazoa</taxon>
        <taxon>Ecdysozoa</taxon>
        <taxon>Nematoda</taxon>
        <taxon>Chromadorea</taxon>
        <taxon>Rhabditida</taxon>
        <taxon>Tylenchina</taxon>
        <taxon>Panagrolaimomorpha</taxon>
        <taxon>Panagrolaimoidea</taxon>
        <taxon>Panagrolaimidae</taxon>
        <taxon>Panagrolaimus</taxon>
    </lineage>
</organism>
<name>A0AC35ERK4_9BILA</name>
<evidence type="ECO:0000313" key="2">
    <source>
        <dbReference type="WBParaSite" id="PS1159_v2.g10151.t1"/>
    </source>
</evidence>
<dbReference type="Proteomes" id="UP000887580">
    <property type="component" value="Unplaced"/>
</dbReference>
<dbReference type="WBParaSite" id="PS1159_v2.g10151.t1">
    <property type="protein sequence ID" value="PS1159_v2.g10151.t1"/>
    <property type="gene ID" value="PS1159_v2.g10151"/>
</dbReference>